<sequence>MGNTTPTASSGLLHTNFGNFRLDRDGSKSGCGPAVIALVTATGCPVWRSTRSSRDPGYQNLLVLQATELITGVASSRPSRGLPARPRHVQTHRLCVASALRAATCSQARTSRLVGVGPQGKAKPIDVINLCYNCLGQKWLWSLDALSNISG</sequence>
<reference evidence="1" key="1">
    <citation type="journal article" date="2023" name="G3 (Bethesda)">
        <title>A reference genome for the long-term kleptoplast-retaining sea slug Elysia crispata morphotype clarki.</title>
        <authorList>
            <person name="Eastman K.E."/>
            <person name="Pendleton A.L."/>
            <person name="Shaikh M.A."/>
            <person name="Suttiyut T."/>
            <person name="Ogas R."/>
            <person name="Tomko P."/>
            <person name="Gavelis G."/>
            <person name="Widhalm J.R."/>
            <person name="Wisecaver J.H."/>
        </authorList>
    </citation>
    <scope>NUCLEOTIDE SEQUENCE</scope>
    <source>
        <strain evidence="1">ECLA1</strain>
    </source>
</reference>
<proteinExistence type="predicted"/>
<accession>A0AAE1CUU5</accession>
<evidence type="ECO:0000313" key="2">
    <source>
        <dbReference type="Proteomes" id="UP001283361"/>
    </source>
</evidence>
<keyword evidence="2" id="KW-1185">Reference proteome</keyword>
<comment type="caution">
    <text evidence="1">The sequence shown here is derived from an EMBL/GenBank/DDBJ whole genome shotgun (WGS) entry which is preliminary data.</text>
</comment>
<dbReference type="Proteomes" id="UP001283361">
    <property type="component" value="Unassembled WGS sequence"/>
</dbReference>
<name>A0AAE1CUU5_9GAST</name>
<evidence type="ECO:0000313" key="1">
    <source>
        <dbReference type="EMBL" id="KAK3736593.1"/>
    </source>
</evidence>
<dbReference type="AlphaFoldDB" id="A0AAE1CUU5"/>
<organism evidence="1 2">
    <name type="scientific">Elysia crispata</name>
    <name type="common">lettuce slug</name>
    <dbReference type="NCBI Taxonomy" id="231223"/>
    <lineage>
        <taxon>Eukaryota</taxon>
        <taxon>Metazoa</taxon>
        <taxon>Spiralia</taxon>
        <taxon>Lophotrochozoa</taxon>
        <taxon>Mollusca</taxon>
        <taxon>Gastropoda</taxon>
        <taxon>Heterobranchia</taxon>
        <taxon>Euthyneura</taxon>
        <taxon>Panpulmonata</taxon>
        <taxon>Sacoglossa</taxon>
        <taxon>Placobranchoidea</taxon>
        <taxon>Plakobranchidae</taxon>
        <taxon>Elysia</taxon>
    </lineage>
</organism>
<dbReference type="EMBL" id="JAWDGP010006701">
    <property type="protein sequence ID" value="KAK3736593.1"/>
    <property type="molecule type" value="Genomic_DNA"/>
</dbReference>
<protein>
    <submittedName>
        <fullName evidence="1">Uncharacterized protein</fullName>
    </submittedName>
</protein>
<gene>
    <name evidence="1" type="ORF">RRG08_049734</name>
</gene>